<proteinExistence type="inferred from homology"/>
<dbReference type="PANTHER" id="PTHR46044">
    <property type="entry name" value="NITRILASE"/>
    <property type="match status" value="1"/>
</dbReference>
<dbReference type="GO" id="GO:0016787">
    <property type="term" value="F:hydrolase activity"/>
    <property type="evidence" value="ECO:0007669"/>
    <property type="project" value="UniProtKB-KW"/>
</dbReference>
<dbReference type="Pfam" id="PF00795">
    <property type="entry name" value="CN_hydrolase"/>
    <property type="match status" value="1"/>
</dbReference>
<sequence>MKVAIIQHAPEYLDKKRSLEKALVLIREAASGGNVLAVFGESWLSGYPAWLDYCPGAALWNHEPTKEVFAKTHENAIVIDGPEMTVLQQAASDLGIAICIGINEKTGSGSANGTLYNSMAIISPAGELVVHHRKLMPTFTEKLIYGVGDGNGLRSAEVAGARVGGLICWEHWMPLTRQAMHETGEQVHIALWPTVHEMHQVASRQYAFEGRCFVLAVGQILRAKDIPAAFELPEELKANPESLLLKGGSCVVGPDGFYIREPIFDLETTIEVELPLRETIKEKMTLDVTGHYKREDVFDFKVNKKRNQ</sequence>
<dbReference type="SUPFAM" id="SSF56317">
    <property type="entry name" value="Carbon-nitrogen hydrolase"/>
    <property type="match status" value="1"/>
</dbReference>
<name>A0ABZ0ING3_9BACT</name>
<dbReference type="PROSITE" id="PS00921">
    <property type="entry name" value="NITRIL_CHT_2"/>
    <property type="match status" value="1"/>
</dbReference>
<protein>
    <submittedName>
        <fullName evidence="3">Carbon-nitrogen hydrolase family protein</fullName>
    </submittedName>
</protein>
<organism evidence="3 4">
    <name type="scientific">Imperialibacter roseus</name>
    <dbReference type="NCBI Taxonomy" id="1324217"/>
    <lineage>
        <taxon>Bacteria</taxon>
        <taxon>Pseudomonadati</taxon>
        <taxon>Bacteroidota</taxon>
        <taxon>Cytophagia</taxon>
        <taxon>Cytophagales</taxon>
        <taxon>Flammeovirgaceae</taxon>
        <taxon>Imperialibacter</taxon>
    </lineage>
</organism>
<comment type="similarity">
    <text evidence="1">Belongs to the carbon-nitrogen hydrolase superfamily. Nitrilase family.</text>
</comment>
<dbReference type="PROSITE" id="PS50263">
    <property type="entry name" value="CN_HYDROLASE"/>
    <property type="match status" value="1"/>
</dbReference>
<evidence type="ECO:0000313" key="3">
    <source>
        <dbReference type="EMBL" id="WOK06086.1"/>
    </source>
</evidence>
<dbReference type="CDD" id="cd07564">
    <property type="entry name" value="nitrilases_CHs"/>
    <property type="match status" value="1"/>
</dbReference>
<accession>A0ABZ0ING3</accession>
<evidence type="ECO:0000256" key="1">
    <source>
        <dbReference type="ARBA" id="ARBA00008129"/>
    </source>
</evidence>
<dbReference type="InterPro" id="IPR044149">
    <property type="entry name" value="Nitrilases_CHs"/>
</dbReference>
<feature type="domain" description="CN hydrolase" evidence="2">
    <location>
        <begin position="1"/>
        <end position="276"/>
    </location>
</feature>
<dbReference type="Proteomes" id="UP001302349">
    <property type="component" value="Chromosome"/>
</dbReference>
<dbReference type="PANTHER" id="PTHR46044:SF1">
    <property type="entry name" value="CN HYDROLASE DOMAIN-CONTAINING PROTEIN"/>
    <property type="match status" value="1"/>
</dbReference>
<keyword evidence="4" id="KW-1185">Reference proteome</keyword>
<dbReference type="InterPro" id="IPR003010">
    <property type="entry name" value="C-N_Hydrolase"/>
</dbReference>
<dbReference type="EMBL" id="CP136051">
    <property type="protein sequence ID" value="WOK06086.1"/>
    <property type="molecule type" value="Genomic_DNA"/>
</dbReference>
<evidence type="ECO:0000259" key="2">
    <source>
        <dbReference type="PROSITE" id="PS50263"/>
    </source>
</evidence>
<evidence type="ECO:0000313" key="4">
    <source>
        <dbReference type="Proteomes" id="UP001302349"/>
    </source>
</evidence>
<reference evidence="3 4" key="1">
    <citation type="journal article" date="2023" name="Microbiol. Resour. Announc.">
        <title>Complete Genome Sequence of Imperialibacter roseus strain P4T.</title>
        <authorList>
            <person name="Tizabi D.R."/>
            <person name="Bachvaroff T."/>
            <person name="Hill R.T."/>
        </authorList>
    </citation>
    <scope>NUCLEOTIDE SEQUENCE [LARGE SCALE GENOMIC DNA]</scope>
    <source>
        <strain evidence="3 4">P4T</strain>
    </source>
</reference>
<dbReference type="InterPro" id="IPR036526">
    <property type="entry name" value="C-N_Hydrolase_sf"/>
</dbReference>
<dbReference type="Gene3D" id="3.60.110.10">
    <property type="entry name" value="Carbon-nitrogen hydrolase"/>
    <property type="match status" value="1"/>
</dbReference>
<gene>
    <name evidence="3" type="ORF">RT717_23710</name>
</gene>
<dbReference type="RefSeq" id="WP_317488823.1">
    <property type="nucleotide sequence ID" value="NZ_CP136051.1"/>
</dbReference>
<dbReference type="InterPro" id="IPR000132">
    <property type="entry name" value="Nitrilase/CN_hydratase_CS"/>
</dbReference>
<keyword evidence="3" id="KW-0378">Hydrolase</keyword>